<feature type="domain" description="CHAT" evidence="2">
    <location>
        <begin position="814"/>
        <end position="1142"/>
    </location>
</feature>
<dbReference type="Gene3D" id="1.25.40.10">
    <property type="entry name" value="Tetratricopeptide repeat domain"/>
    <property type="match status" value="2"/>
</dbReference>
<dbReference type="InterPro" id="IPR011990">
    <property type="entry name" value="TPR-like_helical_dom_sf"/>
</dbReference>
<accession>A0A9N9VCM3</accession>
<dbReference type="Pfam" id="PF12770">
    <property type="entry name" value="CHAT"/>
    <property type="match status" value="1"/>
</dbReference>
<evidence type="ECO:0000313" key="3">
    <source>
        <dbReference type="EMBL" id="CAH0021095.1"/>
    </source>
</evidence>
<dbReference type="OrthoDB" id="9991317at2759"/>
<feature type="compositionally biased region" description="Basic residues" evidence="1">
    <location>
        <begin position="1102"/>
        <end position="1119"/>
    </location>
</feature>
<evidence type="ECO:0000256" key="1">
    <source>
        <dbReference type="SAM" id="MobiDB-lite"/>
    </source>
</evidence>
<comment type="caution">
    <text evidence="3">The sequence shown here is derived from an EMBL/GenBank/DDBJ whole genome shotgun (WGS) entry which is preliminary data.</text>
</comment>
<feature type="compositionally biased region" description="Basic and acidic residues" evidence="1">
    <location>
        <begin position="1087"/>
        <end position="1101"/>
    </location>
</feature>
<dbReference type="InterPro" id="IPR024983">
    <property type="entry name" value="CHAT_dom"/>
</dbReference>
<feature type="region of interest" description="Disordered" evidence="1">
    <location>
        <begin position="1083"/>
        <end position="1120"/>
    </location>
</feature>
<proteinExistence type="predicted"/>
<reference evidence="3" key="1">
    <citation type="submission" date="2021-10" db="EMBL/GenBank/DDBJ databases">
        <authorList>
            <person name="Piombo E."/>
        </authorList>
    </citation>
    <scope>NUCLEOTIDE SEQUENCE</scope>
</reference>
<evidence type="ECO:0000313" key="4">
    <source>
        <dbReference type="Proteomes" id="UP000696573"/>
    </source>
</evidence>
<sequence length="1142" mass="128189">MEDLYSTRYRKARSGLSVPVSRHLMELSLEHFTKQIDFEDIKNLDAVIQRFQNALGLGNDDLARAMDFHNLGRSYANRFALSDEMSDLEKSIENYQSAVNITPPEASSRIPNLTDLAVAVHLRAVISPDATFVDDSTQLLEDLLEKKGHQDHLPFHLRGILAEFYQLRWDHHSEESIDDLSNSIHHFVQLLNLIPRNDPQRRQVLVSLGRMYLRRFEDVEDFEDLDMSLKLLQEAEQISAKEDTSDLDRAGTLQDLGKAFQNRFYRLGELGDVESSISFYSAALSVIPVNSSPAKRIFYLLLALASGYADRYEVLGSIADLDISIRVVKKALQPVPQDDALQASGNGRLGIKYAIRFGRTSESADINQSVLRFRKALELKANDERTIIGVSEMLAHSLMKTYEITGCNDSFEESIQRVKYALSASKDQGKKVQAGLFQNLSSSYIARYGKEETWEDLEAAISYGRTSVDLLPRGDLDLPRSLLSLGLIYITKADRTRSEADYETAIQTEQKVVDLTPNDSQHKCSRLNRLGYQYGRRFLRLQMASDLKAAIGIHEQAFKHPHAPVRDRIIAGRAYATFLVDADFAMKVYTASNAASSDRAKGEETYGKSLAKIHDASIAYEIATETLSLLSQLTPWSLEVSDKQELLKRISGLSALMGVVSLTANKSPSKAIQNLELARGVIISSMSNLRVDVLDLKTSHPKLSEEFVQLRDQLDTGSIQINGFANPRHEAGRKLESTIRSIQSLPGFSSFLLPPGEDELMSAAACGPVVIINLHYTRSDALIIQNRTMWSVELPKLDYFDVWEFSARPEIDRDILEWLWDTTAGPILESLGYLGVPAGSCWPRVFWIPTGSLSFFPIHAAGYHYPGSTRTVIDRVISSYSSSVRALINSRRANRVPASQQPGKAVLVGVQELYHAPEEIQKLEKLCAEMHMDIERPNPYRDQVLAKLAECEIFHFAGHGNTHPLDPSRNSLVMKDAPLTVQDLFNLKLQERAPFLAYLSACSTGRVEDEELLNEGLHLIGACQLAGFRNVIGTLRKVNDGICVKVAEMTYRWIKDCNSTDQSVAEGLHRATRILRDQWMVDDGADEPTRSDAKSKGTIKDKKSRVIRSRGRTQRSGLKRGRDMLRCDEEPLYWAPFVYFGS</sequence>
<dbReference type="AlphaFoldDB" id="A0A9N9VCM3"/>
<dbReference type="Proteomes" id="UP000696573">
    <property type="component" value="Unassembled WGS sequence"/>
</dbReference>
<protein>
    <recommendedName>
        <fullName evidence="2">CHAT domain-containing protein</fullName>
    </recommendedName>
</protein>
<evidence type="ECO:0000259" key="2">
    <source>
        <dbReference type="Pfam" id="PF12770"/>
    </source>
</evidence>
<keyword evidence="4" id="KW-1185">Reference proteome</keyword>
<gene>
    <name evidence="3" type="ORF">CRHIZ90672A_00013312</name>
</gene>
<name>A0A9N9VCM3_9HYPO</name>
<organism evidence="3 4">
    <name type="scientific">Clonostachys rhizophaga</name>
    <dbReference type="NCBI Taxonomy" id="160324"/>
    <lineage>
        <taxon>Eukaryota</taxon>
        <taxon>Fungi</taxon>
        <taxon>Dikarya</taxon>
        <taxon>Ascomycota</taxon>
        <taxon>Pezizomycotina</taxon>
        <taxon>Sordariomycetes</taxon>
        <taxon>Hypocreomycetidae</taxon>
        <taxon>Hypocreales</taxon>
        <taxon>Bionectriaceae</taxon>
        <taxon>Clonostachys</taxon>
    </lineage>
</organism>
<dbReference type="EMBL" id="CABFNQ020000652">
    <property type="protein sequence ID" value="CAH0021095.1"/>
    <property type="molecule type" value="Genomic_DNA"/>
</dbReference>